<comment type="similarity">
    <text evidence="1">In the C-terminal section; belongs to the trehalose phosphatase family.</text>
</comment>
<dbReference type="Proteomes" id="UP000198771">
    <property type="component" value="Unassembled WGS sequence"/>
</dbReference>
<dbReference type="SUPFAM" id="SSF56784">
    <property type="entry name" value="HAD-like"/>
    <property type="match status" value="1"/>
</dbReference>
<dbReference type="InterPro" id="IPR006379">
    <property type="entry name" value="HAD-SF_hydro_IIB"/>
</dbReference>
<gene>
    <name evidence="3" type="ORF">SAMN05660653_00100</name>
</gene>
<name>A0A1G6A2P1_9BACT</name>
<evidence type="ECO:0000313" key="4">
    <source>
        <dbReference type="Proteomes" id="UP000198771"/>
    </source>
</evidence>
<accession>A0A1G6A2P1</accession>
<dbReference type="Pfam" id="PF00982">
    <property type="entry name" value="Glyco_transf_20"/>
    <property type="match status" value="1"/>
</dbReference>
<evidence type="ECO:0000256" key="1">
    <source>
        <dbReference type="ARBA" id="ARBA00006330"/>
    </source>
</evidence>
<reference evidence="3 4" key="1">
    <citation type="submission" date="2016-10" db="EMBL/GenBank/DDBJ databases">
        <authorList>
            <person name="de Groot N.N."/>
        </authorList>
    </citation>
    <scope>NUCLEOTIDE SEQUENCE [LARGE SCALE GENOMIC DNA]</scope>
    <source>
        <strain evidence="3 4">ASO4-2</strain>
    </source>
</reference>
<dbReference type="Gene3D" id="3.30.70.1020">
    <property type="entry name" value="Trehalose-6-phosphate phosphatase related protein, domain 2"/>
    <property type="match status" value="1"/>
</dbReference>
<dbReference type="GO" id="GO:0005829">
    <property type="term" value="C:cytosol"/>
    <property type="evidence" value="ECO:0007669"/>
    <property type="project" value="TreeGrafter"/>
</dbReference>
<comment type="similarity">
    <text evidence="2">Belongs to the glycosyltransferase 20 family.</text>
</comment>
<keyword evidence="4" id="KW-1185">Reference proteome</keyword>
<dbReference type="Gene3D" id="3.40.50.2000">
    <property type="entry name" value="Glycogen Phosphorylase B"/>
    <property type="match status" value="2"/>
</dbReference>
<protein>
    <submittedName>
        <fullName evidence="3">Trehalose 6-phosphate synthase/phosphatase</fullName>
    </submittedName>
</protein>
<dbReference type="PANTHER" id="PTHR10788:SF106">
    <property type="entry name" value="BCDNA.GH08860"/>
    <property type="match status" value="1"/>
</dbReference>
<dbReference type="NCBIfam" id="TIGR00685">
    <property type="entry name" value="T6PP"/>
    <property type="match status" value="1"/>
</dbReference>
<proteinExistence type="inferred from homology"/>
<dbReference type="Gene3D" id="3.40.50.1000">
    <property type="entry name" value="HAD superfamily/HAD-like"/>
    <property type="match status" value="1"/>
</dbReference>
<dbReference type="GO" id="GO:0003825">
    <property type="term" value="F:alpha,alpha-trehalose-phosphate synthase (UDP-forming) activity"/>
    <property type="evidence" value="ECO:0007669"/>
    <property type="project" value="TreeGrafter"/>
</dbReference>
<dbReference type="GO" id="GO:0005992">
    <property type="term" value="P:trehalose biosynthetic process"/>
    <property type="evidence" value="ECO:0007669"/>
    <property type="project" value="InterPro"/>
</dbReference>
<dbReference type="InterPro" id="IPR001830">
    <property type="entry name" value="Glyco_trans_20"/>
</dbReference>
<dbReference type="InterPro" id="IPR036412">
    <property type="entry name" value="HAD-like_sf"/>
</dbReference>
<evidence type="ECO:0000313" key="3">
    <source>
        <dbReference type="EMBL" id="SDB02655.1"/>
    </source>
</evidence>
<dbReference type="NCBIfam" id="TIGR01484">
    <property type="entry name" value="HAD-SF-IIB"/>
    <property type="match status" value="1"/>
</dbReference>
<dbReference type="PANTHER" id="PTHR10788">
    <property type="entry name" value="TREHALOSE-6-PHOSPHATE SYNTHASE"/>
    <property type="match status" value="1"/>
</dbReference>
<dbReference type="SUPFAM" id="SSF53756">
    <property type="entry name" value="UDP-Glycosyltransferase/glycogen phosphorylase"/>
    <property type="match status" value="1"/>
</dbReference>
<dbReference type="Pfam" id="PF02358">
    <property type="entry name" value="Trehalose_PPase"/>
    <property type="match status" value="1"/>
</dbReference>
<dbReference type="CDD" id="cd03788">
    <property type="entry name" value="GT20_TPS"/>
    <property type="match status" value="1"/>
</dbReference>
<dbReference type="NCBIfam" id="NF011071">
    <property type="entry name" value="PRK14501.1"/>
    <property type="match status" value="1"/>
</dbReference>
<dbReference type="CDD" id="cd01627">
    <property type="entry name" value="HAD_TPP"/>
    <property type="match status" value="1"/>
</dbReference>
<dbReference type="InterPro" id="IPR023214">
    <property type="entry name" value="HAD_sf"/>
</dbReference>
<dbReference type="EMBL" id="FMXO01000001">
    <property type="protein sequence ID" value="SDB02655.1"/>
    <property type="molecule type" value="Genomic_DNA"/>
</dbReference>
<evidence type="ECO:0000256" key="2">
    <source>
        <dbReference type="ARBA" id="ARBA00008799"/>
    </source>
</evidence>
<organism evidence="3 4">
    <name type="scientific">Desulfonatronum thiosulfatophilum</name>
    <dbReference type="NCBI Taxonomy" id="617002"/>
    <lineage>
        <taxon>Bacteria</taxon>
        <taxon>Pseudomonadati</taxon>
        <taxon>Thermodesulfobacteriota</taxon>
        <taxon>Desulfovibrionia</taxon>
        <taxon>Desulfovibrionales</taxon>
        <taxon>Desulfonatronaceae</taxon>
        <taxon>Desulfonatronum</taxon>
    </lineage>
</organism>
<dbReference type="RefSeq" id="WP_092116136.1">
    <property type="nucleotide sequence ID" value="NZ_FMXO01000001.1"/>
</dbReference>
<sequence length="733" mass="83667">MRLVIVSNRLPISLEEQDGKIVAKESVGGLATGLNSYLDSLDQDSQFNEDPLWIGWPGMYLDDPDRFDFSSRIMGKFRICPVNLTDAQMDSFYLGFCNSTLWPLFHYFPSYVEFDESSWDSYVEVNDIFRQVVESVLQPDDVVWVHDYQIMLLPEMIRRNRPDVSIGYFLHIPFPSYEIFRLLPSIWRTRLLQGLLGSDLIGFHTYDYSQHFLRSVSAILGLEHNLGKIMVGDRLAKVDTFPMGIDYNKYAQAAKDERTQTEKEELRQSFGSAKIMLSIDRLDYSKGIANRLQGYEKFLELYPQWHDRVILMLVVVPSRTGVGKYQEMKKQIDELVGAINGRFGKLNWTPIIYQYTTYPLRELTMLYDISDVALVTPLRDGMNLIAKEYIAAKTENKGVLVLSETAGAAIEMGETLIVNANSVLDIAETILRALETPDEEQARVMVLLKDRMERFDVNHWAEDFMNSMLLIKSEQERMESTFINTDAAQDVVRRFKAADRRLLLLDYDGTLVPFHDAPSMACPSDEIRKILSALTSMPNTEVVILSGRNKHNLEHCLADPPVALVAEHGVWIREIGGEWQMIRPLLNDWKDQIRPILDRYSSRVPGTFTEDKDFSMAWHYRQADRNLGAQRARELAETLRVLASNVGIQVLQSPMVVEVRSAGISKAVAAMHFASKQEWDFILALGDAESDEEMFKTLPDHAVTIRVGSDLSHATYNVRNPRAAGVLLKNFTL</sequence>
<dbReference type="InterPro" id="IPR003337">
    <property type="entry name" value="Trehalose_PPase"/>
</dbReference>
<dbReference type="STRING" id="617002.SAMN05660653_00100"/>
<dbReference type="AlphaFoldDB" id="A0A1G6A2P1"/>
<dbReference type="OrthoDB" id="9815690at2"/>
<dbReference type="GO" id="GO:0004805">
    <property type="term" value="F:trehalose-phosphatase activity"/>
    <property type="evidence" value="ECO:0007669"/>
    <property type="project" value="TreeGrafter"/>
</dbReference>